<dbReference type="PRINTS" id="PR00080">
    <property type="entry name" value="SDRFAMILY"/>
</dbReference>
<dbReference type="GO" id="GO:0016616">
    <property type="term" value="F:oxidoreductase activity, acting on the CH-OH group of donors, NAD or NADP as acceptor"/>
    <property type="evidence" value="ECO:0007669"/>
    <property type="project" value="UniProtKB-ARBA"/>
</dbReference>
<dbReference type="AlphaFoldDB" id="A0A968KTU7"/>
<name>A0A968KTU7_9SPIO</name>
<dbReference type="GO" id="GO:0005975">
    <property type="term" value="P:carbohydrate metabolic process"/>
    <property type="evidence" value="ECO:0007669"/>
    <property type="project" value="UniProtKB-ARBA"/>
</dbReference>
<dbReference type="PRINTS" id="PR00081">
    <property type="entry name" value="GDHRDH"/>
</dbReference>
<evidence type="ECO:0000256" key="2">
    <source>
        <dbReference type="ARBA" id="ARBA00023002"/>
    </source>
</evidence>
<dbReference type="PANTHER" id="PTHR42760">
    <property type="entry name" value="SHORT-CHAIN DEHYDROGENASES/REDUCTASES FAMILY MEMBER"/>
    <property type="match status" value="1"/>
</dbReference>
<dbReference type="Gene3D" id="3.40.50.720">
    <property type="entry name" value="NAD(P)-binding Rossmann-like Domain"/>
    <property type="match status" value="1"/>
</dbReference>
<keyword evidence="2" id="KW-0560">Oxidoreductase</keyword>
<reference evidence="4 5" key="1">
    <citation type="submission" date="2020-03" db="EMBL/GenBank/DDBJ databases">
        <title>Spirochaetal bacteria isolated from arthropods constitute a novel genus Entomospira genus novum within the order Spirochaetales.</title>
        <authorList>
            <person name="Grana-Miraglia L."/>
            <person name="Sikutova S."/>
            <person name="Fingerle V."/>
            <person name="Sing A."/>
            <person name="Castillo-Ramirez S."/>
            <person name="Margos G."/>
            <person name="Rudolf I."/>
        </authorList>
    </citation>
    <scope>NUCLEOTIDE SEQUENCE [LARGE SCALE GENOMIC DNA]</scope>
    <source>
        <strain evidence="4 5">BR193</strain>
    </source>
</reference>
<accession>A0A968KTU7</accession>
<dbReference type="InterPro" id="IPR036291">
    <property type="entry name" value="NAD(P)-bd_dom_sf"/>
</dbReference>
<dbReference type="PANTHER" id="PTHR42760:SF115">
    <property type="entry name" value="3-OXOACYL-[ACYL-CARRIER-PROTEIN] REDUCTASE FABG"/>
    <property type="match status" value="1"/>
</dbReference>
<dbReference type="FunFam" id="3.40.50.720:FF:000240">
    <property type="entry name" value="SDR family oxidoreductase"/>
    <property type="match status" value="1"/>
</dbReference>
<dbReference type="NCBIfam" id="NF006132">
    <property type="entry name" value="PRK08277.1"/>
    <property type="match status" value="1"/>
</dbReference>
<dbReference type="EMBL" id="JAATLJ010000001">
    <property type="protein sequence ID" value="NIZ40726.1"/>
    <property type="molecule type" value="Genomic_DNA"/>
</dbReference>
<protein>
    <submittedName>
        <fullName evidence="4">SDR family oxidoreductase</fullName>
    </submittedName>
</protein>
<sequence>MLPTYINLKDKVIVVTGGTGILCGAMVREIARQGAKVVILSIDKEPLAQMEQELKALNQQVMALYCNVLEEESVRQAKEAINANWGEVDVLINGAGGNHPKATTSVDTFKPEQLGDKESKSFFDMELKGFQFVFDLNFMGTFIPSQIFASDLVKKPHRQIINISSMSSHYPLTRVPAYSAAKAAVNSLTMWMAVHFADVGLRVNAMAPGFFITDQNRALLTHPDGSFTERSHKILTHTPLKRFGTPEDLLGPLLWLLDEQSSGFISGHILPIDGGFMAYAGV</sequence>
<evidence type="ECO:0000313" key="4">
    <source>
        <dbReference type="EMBL" id="NIZ40726.1"/>
    </source>
</evidence>
<dbReference type="Pfam" id="PF00106">
    <property type="entry name" value="adh_short"/>
    <property type="match status" value="1"/>
</dbReference>
<dbReference type="InterPro" id="IPR020904">
    <property type="entry name" value="Sc_DH/Rdtase_CS"/>
</dbReference>
<dbReference type="SUPFAM" id="SSF51735">
    <property type="entry name" value="NAD(P)-binding Rossmann-fold domains"/>
    <property type="match status" value="1"/>
</dbReference>
<organism evidence="4 5">
    <name type="scientific">Entomospira entomophila</name>
    <dbReference type="NCBI Taxonomy" id="2719988"/>
    <lineage>
        <taxon>Bacteria</taxon>
        <taxon>Pseudomonadati</taxon>
        <taxon>Spirochaetota</taxon>
        <taxon>Spirochaetia</taxon>
        <taxon>Spirochaetales</taxon>
        <taxon>Spirochaetaceae</taxon>
        <taxon>Entomospira</taxon>
    </lineage>
</organism>
<dbReference type="RefSeq" id="WP_167700309.1">
    <property type="nucleotide sequence ID" value="NZ_CP118174.1"/>
</dbReference>
<evidence type="ECO:0000256" key="3">
    <source>
        <dbReference type="RuleBase" id="RU000363"/>
    </source>
</evidence>
<gene>
    <name evidence="4" type="ORF">HCT14_04275</name>
</gene>
<dbReference type="InterPro" id="IPR002347">
    <property type="entry name" value="SDR_fam"/>
</dbReference>
<keyword evidence="5" id="KW-1185">Reference proteome</keyword>
<evidence type="ECO:0000313" key="5">
    <source>
        <dbReference type="Proteomes" id="UP000711995"/>
    </source>
</evidence>
<evidence type="ECO:0000256" key="1">
    <source>
        <dbReference type="ARBA" id="ARBA00006484"/>
    </source>
</evidence>
<proteinExistence type="inferred from homology"/>
<comment type="similarity">
    <text evidence="1 3">Belongs to the short-chain dehydrogenases/reductases (SDR) family.</text>
</comment>
<dbReference type="PROSITE" id="PS00061">
    <property type="entry name" value="ADH_SHORT"/>
    <property type="match status" value="1"/>
</dbReference>
<comment type="caution">
    <text evidence="4">The sequence shown here is derived from an EMBL/GenBank/DDBJ whole genome shotgun (WGS) entry which is preliminary data.</text>
</comment>
<dbReference type="Proteomes" id="UP000711995">
    <property type="component" value="Unassembled WGS sequence"/>
</dbReference>